<protein>
    <submittedName>
        <fullName evidence="1">Uncharacterized protein</fullName>
    </submittedName>
</protein>
<evidence type="ECO:0000313" key="1">
    <source>
        <dbReference type="EMBL" id="JAH22713.1"/>
    </source>
</evidence>
<accession>A0A0E9R2Y6</accession>
<organism evidence="1">
    <name type="scientific">Anguilla anguilla</name>
    <name type="common">European freshwater eel</name>
    <name type="synonym">Muraena anguilla</name>
    <dbReference type="NCBI Taxonomy" id="7936"/>
    <lineage>
        <taxon>Eukaryota</taxon>
        <taxon>Metazoa</taxon>
        <taxon>Chordata</taxon>
        <taxon>Craniata</taxon>
        <taxon>Vertebrata</taxon>
        <taxon>Euteleostomi</taxon>
        <taxon>Actinopterygii</taxon>
        <taxon>Neopterygii</taxon>
        <taxon>Teleostei</taxon>
        <taxon>Anguilliformes</taxon>
        <taxon>Anguillidae</taxon>
        <taxon>Anguilla</taxon>
    </lineage>
</organism>
<dbReference type="AlphaFoldDB" id="A0A0E9R2Y6"/>
<proteinExistence type="predicted"/>
<reference evidence="1" key="2">
    <citation type="journal article" date="2015" name="Fish Shellfish Immunol.">
        <title>Early steps in the European eel (Anguilla anguilla)-Vibrio vulnificus interaction in the gills: Role of the RtxA13 toxin.</title>
        <authorList>
            <person name="Callol A."/>
            <person name="Pajuelo D."/>
            <person name="Ebbesson L."/>
            <person name="Teles M."/>
            <person name="MacKenzie S."/>
            <person name="Amaro C."/>
        </authorList>
    </citation>
    <scope>NUCLEOTIDE SEQUENCE</scope>
</reference>
<name>A0A0E9R2Y6_ANGAN</name>
<reference evidence="1" key="1">
    <citation type="submission" date="2014-11" db="EMBL/GenBank/DDBJ databases">
        <authorList>
            <person name="Amaro Gonzalez C."/>
        </authorList>
    </citation>
    <scope>NUCLEOTIDE SEQUENCE</scope>
</reference>
<sequence length="51" mass="6158">MISREHDLFNQNRTLLQNMTHVEKYCTAFYFSKLFKFNDFAFSRNSNSEGE</sequence>
<dbReference type="EMBL" id="GBXM01085864">
    <property type="protein sequence ID" value="JAH22713.1"/>
    <property type="molecule type" value="Transcribed_RNA"/>
</dbReference>